<evidence type="ECO:0000256" key="9">
    <source>
        <dbReference type="ARBA" id="ARBA00023136"/>
    </source>
</evidence>
<evidence type="ECO:0000256" key="5">
    <source>
        <dbReference type="ARBA" id="ARBA00022475"/>
    </source>
</evidence>
<reference evidence="10" key="2">
    <citation type="submission" date="2025-08" db="UniProtKB">
        <authorList>
            <consortium name="Ensembl"/>
        </authorList>
    </citation>
    <scope>IDENTIFICATION</scope>
</reference>
<keyword evidence="11" id="KW-1185">Reference proteome</keyword>
<protein>
    <submittedName>
        <fullName evidence="10">Uncharacterized protein</fullName>
    </submittedName>
</protein>
<reference evidence="11" key="1">
    <citation type="submission" date="2018-06" db="EMBL/GenBank/DDBJ databases">
        <title>Genome assembly of Danube salmon.</title>
        <authorList>
            <person name="Macqueen D.J."/>
            <person name="Gundappa M.K."/>
        </authorList>
    </citation>
    <scope>NUCLEOTIDE SEQUENCE [LARGE SCALE GENOMIC DNA]</scope>
</reference>
<dbReference type="InterPro" id="IPR006187">
    <property type="entry name" value="Claudin"/>
</dbReference>
<keyword evidence="5" id="KW-1003">Cell membrane</keyword>
<organism evidence="10 11">
    <name type="scientific">Hucho hucho</name>
    <name type="common">huchen</name>
    <dbReference type="NCBI Taxonomy" id="62062"/>
    <lineage>
        <taxon>Eukaryota</taxon>
        <taxon>Metazoa</taxon>
        <taxon>Chordata</taxon>
        <taxon>Craniata</taxon>
        <taxon>Vertebrata</taxon>
        <taxon>Euteleostomi</taxon>
        <taxon>Actinopterygii</taxon>
        <taxon>Neopterygii</taxon>
        <taxon>Teleostei</taxon>
        <taxon>Protacanthopterygii</taxon>
        <taxon>Salmoniformes</taxon>
        <taxon>Salmonidae</taxon>
        <taxon>Salmoninae</taxon>
        <taxon>Hucho</taxon>
    </lineage>
</organism>
<keyword evidence="8" id="KW-1133">Transmembrane helix</keyword>
<name>A0A4W5PC51_9TELE</name>
<evidence type="ECO:0000256" key="7">
    <source>
        <dbReference type="ARBA" id="ARBA00022949"/>
    </source>
</evidence>
<evidence type="ECO:0000256" key="4">
    <source>
        <dbReference type="ARBA" id="ARBA00022427"/>
    </source>
</evidence>
<evidence type="ECO:0000256" key="6">
    <source>
        <dbReference type="ARBA" id="ARBA00022692"/>
    </source>
</evidence>
<keyword evidence="4" id="KW-0796">Tight junction</keyword>
<evidence type="ECO:0000256" key="2">
    <source>
        <dbReference type="ARBA" id="ARBA00004651"/>
    </source>
</evidence>
<dbReference type="STRING" id="62062.ENSHHUP00000062186"/>
<evidence type="ECO:0000313" key="11">
    <source>
        <dbReference type="Proteomes" id="UP000314982"/>
    </source>
</evidence>
<proteinExistence type="inferred from homology"/>
<dbReference type="GO" id="GO:0005923">
    <property type="term" value="C:bicellular tight junction"/>
    <property type="evidence" value="ECO:0007669"/>
    <property type="project" value="UniProtKB-SubCell"/>
</dbReference>
<evidence type="ECO:0000256" key="1">
    <source>
        <dbReference type="ARBA" id="ARBA00004435"/>
    </source>
</evidence>
<reference evidence="10" key="3">
    <citation type="submission" date="2025-09" db="UniProtKB">
        <authorList>
            <consortium name="Ensembl"/>
        </authorList>
    </citation>
    <scope>IDENTIFICATION</scope>
</reference>
<keyword evidence="7" id="KW-0965">Cell junction</keyword>
<evidence type="ECO:0000256" key="3">
    <source>
        <dbReference type="ARBA" id="ARBA00008295"/>
    </source>
</evidence>
<dbReference type="PANTHER" id="PTHR12002">
    <property type="entry name" value="CLAUDIN"/>
    <property type="match status" value="1"/>
</dbReference>
<evidence type="ECO:0000313" key="10">
    <source>
        <dbReference type="Ensembl" id="ENSHHUP00000062186.1"/>
    </source>
</evidence>
<dbReference type="AlphaFoldDB" id="A0A4W5PC51"/>
<comment type="subcellular location">
    <subcellularLocation>
        <location evidence="1">Cell junction</location>
        <location evidence="1">Tight junction</location>
    </subcellularLocation>
    <subcellularLocation>
        <location evidence="2">Cell membrane</location>
        <topology evidence="2">Multi-pass membrane protein</topology>
    </subcellularLocation>
</comment>
<comment type="similarity">
    <text evidence="3">Belongs to the claudin family.</text>
</comment>
<sequence length="74" mass="8356">MDPGLLYNATEIWTWSEVDSIVLATSNYLSNLWKDCTSDSTGVTDYKGIPSMFALNWDIHIRRALIITSIILGF</sequence>
<keyword evidence="9" id="KW-0472">Membrane</keyword>
<dbReference type="Proteomes" id="UP000314982">
    <property type="component" value="Unassembled WGS sequence"/>
</dbReference>
<dbReference type="GO" id="GO:0005198">
    <property type="term" value="F:structural molecule activity"/>
    <property type="evidence" value="ECO:0007669"/>
    <property type="project" value="InterPro"/>
</dbReference>
<dbReference type="Gene3D" id="1.20.140.150">
    <property type="match status" value="1"/>
</dbReference>
<evidence type="ECO:0000256" key="8">
    <source>
        <dbReference type="ARBA" id="ARBA00022989"/>
    </source>
</evidence>
<accession>A0A4W5PC51</accession>
<dbReference type="GO" id="GO:0005886">
    <property type="term" value="C:plasma membrane"/>
    <property type="evidence" value="ECO:0007669"/>
    <property type="project" value="UniProtKB-SubCell"/>
</dbReference>
<dbReference type="Ensembl" id="ENSHHUT00000064285.1">
    <property type="protein sequence ID" value="ENSHHUP00000062186.1"/>
    <property type="gene ID" value="ENSHHUG00000036780.1"/>
</dbReference>
<keyword evidence="6" id="KW-0812">Transmembrane</keyword>